<dbReference type="Gene3D" id="2.60.40.740">
    <property type="match status" value="1"/>
</dbReference>
<gene>
    <name evidence="3" type="ORF">I6N96_17960</name>
</gene>
<dbReference type="InterPro" id="IPR046776">
    <property type="entry name" value="Pectate_lyase_5"/>
</dbReference>
<dbReference type="InterPro" id="IPR047589">
    <property type="entry name" value="DUF11_rpt"/>
</dbReference>
<proteinExistence type="predicted"/>
<evidence type="ECO:0000256" key="1">
    <source>
        <dbReference type="SAM" id="MobiDB-lite"/>
    </source>
</evidence>
<comment type="caution">
    <text evidence="3">The sequence shown here is derived from an EMBL/GenBank/DDBJ whole genome shotgun (WGS) entry which is preliminary data.</text>
</comment>
<feature type="region of interest" description="Disordered" evidence="1">
    <location>
        <begin position="34"/>
        <end position="79"/>
    </location>
</feature>
<feature type="compositionally biased region" description="Polar residues" evidence="1">
    <location>
        <begin position="56"/>
        <end position="68"/>
    </location>
</feature>
<keyword evidence="2" id="KW-0732">Signal</keyword>
<dbReference type="EMBL" id="JAEDXU010000013">
    <property type="protein sequence ID" value="MBP1048182.1"/>
    <property type="molecule type" value="Genomic_DNA"/>
</dbReference>
<name>A0ABS4CNL6_9ENTE</name>
<dbReference type="RefSeq" id="WP_209558950.1">
    <property type="nucleotide sequence ID" value="NZ_JAEDXU010000013.1"/>
</dbReference>
<dbReference type="InterPro" id="IPR026466">
    <property type="entry name" value="Fim_isopep_form_D2_dom"/>
</dbReference>
<accession>A0ABS4CNL6</accession>
<evidence type="ECO:0000313" key="4">
    <source>
        <dbReference type="Proteomes" id="UP000673375"/>
    </source>
</evidence>
<evidence type="ECO:0000256" key="2">
    <source>
        <dbReference type="SAM" id="SignalP"/>
    </source>
</evidence>
<dbReference type="NCBIfam" id="TIGR04226">
    <property type="entry name" value="RrgB_K2N_iso_D2"/>
    <property type="match status" value="1"/>
</dbReference>
<feature type="compositionally biased region" description="Low complexity" evidence="1">
    <location>
        <begin position="36"/>
        <end position="55"/>
    </location>
</feature>
<dbReference type="Proteomes" id="UP000673375">
    <property type="component" value="Unassembled WGS sequence"/>
</dbReference>
<feature type="signal peptide" evidence="2">
    <location>
        <begin position="1"/>
        <end position="22"/>
    </location>
</feature>
<keyword evidence="4" id="KW-1185">Reference proteome</keyword>
<protein>
    <submittedName>
        <fullName evidence="3">Isopeptide-forming domain-containing fimbrial protein</fullName>
    </submittedName>
</protein>
<reference evidence="3 4" key="1">
    <citation type="submission" date="2020-12" db="EMBL/GenBank/DDBJ databases">
        <title>Vagococcus allomyrinae sp. nov. and Enterococcus lavae sp. nov., isolated from the larvae of Allomyrina dichotoma.</title>
        <authorList>
            <person name="Lee S.D."/>
        </authorList>
    </citation>
    <scope>NUCLEOTIDE SEQUENCE [LARGE SCALE GENOMIC DNA]</scope>
    <source>
        <strain evidence="3 4">BWM-S5</strain>
    </source>
</reference>
<dbReference type="NCBIfam" id="TIGR01451">
    <property type="entry name" value="B_ant_repeat"/>
    <property type="match status" value="1"/>
</dbReference>
<feature type="chain" id="PRO_5047172461" evidence="2">
    <location>
        <begin position="23"/>
        <end position="1143"/>
    </location>
</feature>
<organism evidence="3 4">
    <name type="scientific">Enterococcus larvae</name>
    <dbReference type="NCBI Taxonomy" id="2794352"/>
    <lineage>
        <taxon>Bacteria</taxon>
        <taxon>Bacillati</taxon>
        <taxon>Bacillota</taxon>
        <taxon>Bacilli</taxon>
        <taxon>Lactobacillales</taxon>
        <taxon>Enterococcaceae</taxon>
        <taxon>Enterococcus</taxon>
    </lineage>
</organism>
<sequence length="1143" mass="123208">MKIRKKASVLLTLAIAFSLVFAVFFNSVTSIKANETETSTTETSTTEISTTDNSTVESTQTFDPSSELTGLPETEDDLRAKDEITVDEMSAYMDGTAYQSPLARANGKITGGMTQAEYNAQYSALNQEQNDAWNAKYNFRPETNVVRVNDWTTFRAAFENNAVSKIIIEADIYYGTSIRISRTESIEIDGQGHLLEMRNGSLNVDGLTSLANFGKAFSDVPVFHMHDLQIANNTGYGAVEGNLSNAWAFVNGNGQRNSNRRLWNYRIGNIYTPYDASQTNNNQRVGGRLINAELSEISVWGYNTVVTGAENFYTGGMTFEPNSFYKGTNAEYDYSVIWFMDLPTAAQAVDATGTRTFDVGEGSFVYLNYTANGTNYPAVYENWDSMTIGKNATYNANMPGSAVYFNKDYATFTAEEGSTVNLLSRRGSQPTVRFQAVNSTSGGQSNPTNTKFEMKPKSNLFVVGSNSGGVISYGTLGTRATGVQFILDNPNTFDIRNTFNSTTTTNAFLADGTNNRGSHSFIIKDSDISIWNNSTNIDGSPTYDYQNVENFTVTNASSNGGVTSTDADLASQFIRPNFKRISGMNSDPELIWTPVTDADYSQRSQILLGYTAVGGSDPFDPNGDAYVKPVYADAVRKAYVDYTDTLGNTYTGVSGADNYVHWLKADHATAGFQIAGQDMKGTPYKASLVGGVLTPYRSGVETPTTVLDVTPPEPATLTGGRLTNATKQLKAENLEPNAKVLLSIDGAAAIAAGTVEADGTWTYNLSGYLATGQTVTIYLQDSAARIDAEIAAQLMVPTLPTTHTVDGNINPYPNSVTYSDATFQPAIRYTVEDVIPVPTLRKGVTSSAGDSVSVGDTVTYSLTATNTKAGSENWGNVVLEDTLPDGLDFDEANHGITITLYNASETPGTDPGTPITVDADSFEYNESTRLLTINVGNIPALNKVVATFDMKAVSASEDDILNKAFAKGDSPQEATFVEGGTVVGPFISLEAESNEIGLPGGELYGGLTFVSAPTTIDFGVQAVKTSVQRINQPTSMTGDLAVQDTRRTRSQWKLMAKITSDLSNGTDTVTDALIYVYNGNDVVLDSSSQEVAKNTNSDTEVYKINDSWSESGDGLKLETKIGAVQSIGDYVGVITWELVDAPL</sequence>
<dbReference type="Pfam" id="PF20585">
    <property type="entry name" value="Pectate_lyase_5"/>
    <property type="match status" value="1"/>
</dbReference>
<evidence type="ECO:0000313" key="3">
    <source>
        <dbReference type="EMBL" id="MBP1048182.1"/>
    </source>
</evidence>